<evidence type="ECO:0000313" key="7">
    <source>
        <dbReference type="EMBL" id="MEY6430985.1"/>
    </source>
</evidence>
<dbReference type="Gene3D" id="1.20.970.10">
    <property type="entry name" value="Transferase, Pyrimidine Nucleoside Phosphorylase, Chain C"/>
    <property type="match status" value="1"/>
</dbReference>
<comment type="cofactor">
    <cofactor evidence="4">
        <name>Mg(2+)</name>
        <dbReference type="ChEBI" id="CHEBI:18420"/>
    </cofactor>
    <text evidence="4">Binds 2 magnesium ions per monomer.</text>
</comment>
<comment type="subunit">
    <text evidence="4">Homodimer.</text>
</comment>
<organism evidence="7 8">
    <name type="scientific">Thioalkalicoccus limnaeus</name>
    <dbReference type="NCBI Taxonomy" id="120681"/>
    <lineage>
        <taxon>Bacteria</taxon>
        <taxon>Pseudomonadati</taxon>
        <taxon>Pseudomonadota</taxon>
        <taxon>Gammaproteobacteria</taxon>
        <taxon>Chromatiales</taxon>
        <taxon>Chromatiaceae</taxon>
        <taxon>Thioalkalicoccus</taxon>
    </lineage>
</organism>
<dbReference type="InterPro" id="IPR005940">
    <property type="entry name" value="Anthranilate_Pribosyl_Tfrase"/>
</dbReference>
<keyword evidence="4" id="KW-0479">Metal-binding</keyword>
<dbReference type="PANTHER" id="PTHR43285">
    <property type="entry name" value="ANTHRANILATE PHOSPHORIBOSYLTRANSFERASE"/>
    <property type="match status" value="1"/>
</dbReference>
<dbReference type="InterPro" id="IPR035902">
    <property type="entry name" value="Nuc_phospho_transferase"/>
</dbReference>
<dbReference type="Pfam" id="PF02885">
    <property type="entry name" value="Glycos_trans_3N"/>
    <property type="match status" value="1"/>
</dbReference>
<proteinExistence type="inferred from homology"/>
<keyword evidence="2 4" id="KW-0808">Transferase</keyword>
<keyword evidence="4" id="KW-0057">Aromatic amino acid biosynthesis</keyword>
<dbReference type="SUPFAM" id="SSF47648">
    <property type="entry name" value="Nucleoside phosphorylase/phosphoribosyltransferase N-terminal domain"/>
    <property type="match status" value="1"/>
</dbReference>
<feature type="binding site" evidence="4">
    <location>
        <position position="101"/>
    </location>
    <ligand>
        <name>Mg(2+)</name>
        <dbReference type="ChEBI" id="CHEBI:18420"/>
        <label>1</label>
    </ligand>
</feature>
<sequence length="368" mass="39600">MDESRLTYFGERIARMIQGHDLSRDEARECWRQIIANEQPDLHQGAFMAALATKGETTDEIAGSFEAIYELDTNKVDLGSSAMLVDNSGTGRDSFKTFNVSTAAGIIAAACGAVMARHGARSVTSKVGTVDVAETLGVDVDCDVATVKRSIERVGIGLFNGMSPAVHPQALFRILAQIRFGSTLHIAGSLANPARPTRAVRGVFSPTLLQRTAETMRAIGYQRALVCFGWNGKRNAGMDELSTLGETEMVELLSDGQIRRATLAPEDLGLTRARPEEVATATNAPDAARMVIDALSPEGSRARRDIACLNAAAVLYIVDRATDLAQGLEIARAAVQSGRALETLRHWVACQNRHPEQGLARLTRVAAR</sequence>
<keyword evidence="4" id="KW-0460">Magnesium</keyword>
<dbReference type="SUPFAM" id="SSF52418">
    <property type="entry name" value="Nucleoside phosphorylase/phosphoribosyltransferase catalytic domain"/>
    <property type="match status" value="1"/>
</dbReference>
<feature type="binding site" evidence="4">
    <location>
        <position position="129"/>
    </location>
    <ligand>
        <name>5-phospho-alpha-D-ribose 1-diphosphate</name>
        <dbReference type="ChEBI" id="CHEBI:58017"/>
    </ligand>
</feature>
<dbReference type="PANTHER" id="PTHR43285:SF2">
    <property type="entry name" value="ANTHRANILATE PHOSPHORIBOSYLTRANSFERASE"/>
    <property type="match status" value="1"/>
</dbReference>
<protein>
    <recommendedName>
        <fullName evidence="4">Anthranilate phosphoribosyltransferase</fullName>
        <ecNumber evidence="4">2.4.2.18</ecNumber>
    </recommendedName>
</protein>
<dbReference type="Proteomes" id="UP001564408">
    <property type="component" value="Unassembled WGS sequence"/>
</dbReference>
<feature type="binding site" evidence="4">
    <location>
        <position position="97"/>
    </location>
    <ligand>
        <name>5-phospho-alpha-D-ribose 1-diphosphate</name>
        <dbReference type="ChEBI" id="CHEBI:58017"/>
    </ligand>
</feature>
<comment type="pathway">
    <text evidence="4">Amino-acid biosynthesis; L-tryptophan biosynthesis; L-tryptophan from chorismate: step 2/5.</text>
</comment>
<evidence type="ECO:0000259" key="5">
    <source>
        <dbReference type="Pfam" id="PF00591"/>
    </source>
</evidence>
<gene>
    <name evidence="4 7" type="primary">trpD</name>
    <name evidence="7" type="ORF">ABC977_01025</name>
</gene>
<dbReference type="EC" id="2.4.2.18" evidence="4"/>
<feature type="binding site" evidence="4">
    <location>
        <position position="240"/>
    </location>
    <ligand>
        <name>Mg(2+)</name>
        <dbReference type="ChEBI" id="CHEBI:18420"/>
        <label>1</label>
    </ligand>
</feature>
<keyword evidence="4" id="KW-0028">Amino-acid biosynthesis</keyword>
<comment type="function">
    <text evidence="4">Catalyzes the transfer of the phosphoribosyl group of 5-phosphorylribose-1-pyrophosphate (PRPP) to anthranilate to yield N-(5'-phosphoribosyl)-anthranilate (PRA).</text>
</comment>
<name>A0ABV4B9F7_9GAMM</name>
<feature type="domain" description="Glycosyl transferase family 3 N-terminal" evidence="6">
    <location>
        <begin position="13"/>
        <end position="69"/>
    </location>
</feature>
<feature type="binding site" evidence="4">
    <location>
        <position position="89"/>
    </location>
    <ligand>
        <name>anthranilate</name>
        <dbReference type="ChEBI" id="CHEBI:16567"/>
        <label>1</label>
    </ligand>
</feature>
<feature type="binding site" evidence="4">
    <location>
        <position position="240"/>
    </location>
    <ligand>
        <name>Mg(2+)</name>
        <dbReference type="ChEBI" id="CHEBI:18420"/>
        <label>2</label>
    </ligand>
</feature>
<accession>A0ABV4B9F7</accession>
<keyword evidence="3 4" id="KW-0822">Tryptophan biosynthesis</keyword>
<dbReference type="Gene3D" id="3.40.1030.10">
    <property type="entry name" value="Nucleoside phosphorylase/phosphoribosyltransferase catalytic domain"/>
    <property type="match status" value="1"/>
</dbReference>
<dbReference type="RefSeq" id="WP_369665363.1">
    <property type="nucleotide sequence ID" value="NZ_JBDKXB010000001.1"/>
</dbReference>
<comment type="caution">
    <text evidence="4">Lacks conserved residue(s) required for the propagation of feature annotation.</text>
</comment>
<evidence type="ECO:0000259" key="6">
    <source>
        <dbReference type="Pfam" id="PF02885"/>
    </source>
</evidence>
<dbReference type="InterPro" id="IPR036320">
    <property type="entry name" value="Glycosyl_Trfase_fam3_N_dom_sf"/>
</dbReference>
<keyword evidence="8" id="KW-1185">Reference proteome</keyword>
<dbReference type="InterPro" id="IPR017459">
    <property type="entry name" value="Glycosyl_Trfase_fam3_N_dom"/>
</dbReference>
<feature type="domain" description="Glycosyl transferase family 3" evidence="5">
    <location>
        <begin position="83"/>
        <end position="341"/>
    </location>
</feature>
<evidence type="ECO:0000313" key="8">
    <source>
        <dbReference type="Proteomes" id="UP001564408"/>
    </source>
</evidence>
<evidence type="ECO:0000256" key="2">
    <source>
        <dbReference type="ARBA" id="ARBA00022679"/>
    </source>
</evidence>
<dbReference type="Pfam" id="PF00591">
    <property type="entry name" value="Glycos_transf_3"/>
    <property type="match status" value="1"/>
</dbReference>
<comment type="catalytic activity">
    <reaction evidence="4">
        <text>N-(5-phospho-beta-D-ribosyl)anthranilate + diphosphate = 5-phospho-alpha-D-ribose 1-diphosphate + anthranilate</text>
        <dbReference type="Rhea" id="RHEA:11768"/>
        <dbReference type="ChEBI" id="CHEBI:16567"/>
        <dbReference type="ChEBI" id="CHEBI:18277"/>
        <dbReference type="ChEBI" id="CHEBI:33019"/>
        <dbReference type="ChEBI" id="CHEBI:58017"/>
        <dbReference type="EC" id="2.4.2.18"/>
    </reaction>
</comment>
<feature type="binding site" evidence="4">
    <location>
        <position position="239"/>
    </location>
    <ligand>
        <name>Mg(2+)</name>
        <dbReference type="ChEBI" id="CHEBI:18420"/>
        <label>2</label>
    </ligand>
</feature>
<dbReference type="GO" id="GO:0004048">
    <property type="term" value="F:anthranilate phosphoribosyltransferase activity"/>
    <property type="evidence" value="ECO:0007669"/>
    <property type="project" value="UniProtKB-EC"/>
</dbReference>
<dbReference type="EMBL" id="JBDKXB010000001">
    <property type="protein sequence ID" value="MEY6430985.1"/>
    <property type="molecule type" value="Genomic_DNA"/>
</dbReference>
<dbReference type="HAMAP" id="MF_00211">
    <property type="entry name" value="TrpD"/>
    <property type="match status" value="1"/>
</dbReference>
<comment type="caution">
    <text evidence="7">The sequence shown here is derived from an EMBL/GenBank/DDBJ whole genome shotgun (WGS) entry which is preliminary data.</text>
</comment>
<keyword evidence="1 4" id="KW-0328">Glycosyltransferase</keyword>
<evidence type="ECO:0000256" key="4">
    <source>
        <dbReference type="HAMAP-Rule" id="MF_00211"/>
    </source>
</evidence>
<comment type="similarity">
    <text evidence="4">Belongs to the anthranilate phosphoribosyltransferase family.</text>
</comment>
<feature type="binding site" evidence="4">
    <location>
        <begin position="99"/>
        <end position="102"/>
    </location>
    <ligand>
        <name>5-phospho-alpha-D-ribose 1-diphosphate</name>
        <dbReference type="ChEBI" id="CHEBI:58017"/>
    </ligand>
</feature>
<evidence type="ECO:0000256" key="3">
    <source>
        <dbReference type="ARBA" id="ARBA00022822"/>
    </source>
</evidence>
<evidence type="ECO:0000256" key="1">
    <source>
        <dbReference type="ARBA" id="ARBA00022676"/>
    </source>
</evidence>
<feature type="binding site" evidence="4">
    <location>
        <position position="89"/>
    </location>
    <ligand>
        <name>5-phospho-alpha-D-ribose 1-diphosphate</name>
        <dbReference type="ChEBI" id="CHEBI:58017"/>
    </ligand>
</feature>
<reference evidence="7 8" key="1">
    <citation type="submission" date="2024-05" db="EMBL/GenBank/DDBJ databases">
        <title>Genome Sequence and Characterization of the New Strain Purple Sulfur Bacterium of Genus Thioalkalicoccus.</title>
        <authorList>
            <person name="Bryantseva I.A."/>
            <person name="Kyndt J.A."/>
            <person name="Imhoff J.F."/>
        </authorList>
    </citation>
    <scope>NUCLEOTIDE SEQUENCE [LARGE SCALE GENOMIC DNA]</scope>
    <source>
        <strain evidence="7 8">Um2</strain>
    </source>
</reference>
<dbReference type="InterPro" id="IPR000312">
    <property type="entry name" value="Glycosyl_Trfase_fam3"/>
</dbReference>
<dbReference type="NCBIfam" id="TIGR01245">
    <property type="entry name" value="trpD"/>
    <property type="match status" value="1"/>
</dbReference>